<evidence type="ECO:0000259" key="2">
    <source>
        <dbReference type="PROSITE" id="PS50181"/>
    </source>
</evidence>
<reference evidence="4" key="1">
    <citation type="submission" date="2018-05" db="EMBL/GenBank/DDBJ databases">
        <title>Draft genome sequence of Stemphylium lycopersici strain CIDEFI 213.</title>
        <authorList>
            <person name="Medina R."/>
            <person name="Franco M.E.E."/>
            <person name="Lucentini C.G."/>
            <person name="Saparrat M.C.N."/>
            <person name="Balatti P.A."/>
        </authorList>
    </citation>
    <scope>NUCLEOTIDE SEQUENCE [LARGE SCALE GENOMIC DNA]</scope>
    <source>
        <strain evidence="4">CIDEFI 213</strain>
    </source>
</reference>
<feature type="compositionally biased region" description="Low complexity" evidence="1">
    <location>
        <begin position="490"/>
        <end position="502"/>
    </location>
</feature>
<proteinExistence type="predicted"/>
<feature type="region of interest" description="Disordered" evidence="1">
    <location>
        <begin position="482"/>
        <end position="512"/>
    </location>
</feature>
<organism evidence="3 4">
    <name type="scientific">Stemphylium lycopersici</name>
    <name type="common">Tomato gray leaf spot disease fungus</name>
    <name type="synonym">Thyrospora lycopersici</name>
    <dbReference type="NCBI Taxonomy" id="183478"/>
    <lineage>
        <taxon>Eukaryota</taxon>
        <taxon>Fungi</taxon>
        <taxon>Dikarya</taxon>
        <taxon>Ascomycota</taxon>
        <taxon>Pezizomycotina</taxon>
        <taxon>Dothideomycetes</taxon>
        <taxon>Pleosporomycetidae</taxon>
        <taxon>Pleosporales</taxon>
        <taxon>Pleosporineae</taxon>
        <taxon>Pleosporaceae</taxon>
        <taxon>Stemphylium</taxon>
    </lineage>
</organism>
<sequence>MVIINQHDFPLLPSQEARRQLVIARGAAGRASSSSRRASRATLNDLPDELILEILGYLPGINLDQFQLPTLLNLAFTSRRLYRVVIDKAYAQFDSHFCEPYLFLRTLISNSQLAELVNEVKIIFGQWTLRKDARHAPTAKDKKTIKEGLRSSDIPGWKDWATECNEEGGSDEAVHNAILLYTPNVTSIGVQDFTSTPSQHPAWVDVISKAALGAYGKTHRFEHLQSIKIHVRWSTLAQIAPLFRIQSLLILHLGGLLECNMDTYTGDSGDTKRRSEHALKLQRLIPHGCNNIEELSLEHTYYSKRFLEVLVSSSRNLKAFKYEVSLDHLAAWEIPPETNSMPMINVLESQKASLETLRVFCDAQAEEETHGEIHVRDGMTGFTSLKHLSCPLGMIMPECSETFAEKLPPSLLTYQTTIRQYTTDQKGIGALEHMIAYSQSHTPRLQEVQVVIPHSASWIKYNWEDLVQISGEVGLGFRLEEEEEDTSGFSNSWRGGSIGSSRSSDEVDLYSD</sequence>
<accession>A0A364N9V0</accession>
<dbReference type="InterPro" id="IPR001810">
    <property type="entry name" value="F-box_dom"/>
</dbReference>
<dbReference type="InterPro" id="IPR036047">
    <property type="entry name" value="F-box-like_dom_sf"/>
</dbReference>
<dbReference type="Pfam" id="PF12937">
    <property type="entry name" value="F-box-like"/>
    <property type="match status" value="1"/>
</dbReference>
<feature type="domain" description="F-box" evidence="2">
    <location>
        <begin position="40"/>
        <end position="93"/>
    </location>
</feature>
<comment type="caution">
    <text evidence="3">The sequence shown here is derived from an EMBL/GenBank/DDBJ whole genome shotgun (WGS) entry which is preliminary data.</text>
</comment>
<evidence type="ECO:0000256" key="1">
    <source>
        <dbReference type="SAM" id="MobiDB-lite"/>
    </source>
</evidence>
<dbReference type="AlphaFoldDB" id="A0A364N9V0"/>
<dbReference type="PROSITE" id="PS50181">
    <property type="entry name" value="FBOX"/>
    <property type="match status" value="1"/>
</dbReference>
<keyword evidence="4" id="KW-1185">Reference proteome</keyword>
<name>A0A364N9V0_STELY</name>
<gene>
    <name evidence="3" type="ORF">DDE83_002589</name>
</gene>
<evidence type="ECO:0000313" key="4">
    <source>
        <dbReference type="Proteomes" id="UP000249619"/>
    </source>
</evidence>
<dbReference type="SUPFAM" id="SSF81383">
    <property type="entry name" value="F-box domain"/>
    <property type="match status" value="1"/>
</dbReference>
<dbReference type="CDD" id="cd09917">
    <property type="entry name" value="F-box_SF"/>
    <property type="match status" value="1"/>
</dbReference>
<dbReference type="Proteomes" id="UP000249619">
    <property type="component" value="Unassembled WGS sequence"/>
</dbReference>
<evidence type="ECO:0000313" key="3">
    <source>
        <dbReference type="EMBL" id="RAR14020.1"/>
    </source>
</evidence>
<protein>
    <recommendedName>
        <fullName evidence="2">F-box domain-containing protein</fullName>
    </recommendedName>
</protein>
<dbReference type="EMBL" id="QGDH01000027">
    <property type="protein sequence ID" value="RAR14020.1"/>
    <property type="molecule type" value="Genomic_DNA"/>
</dbReference>